<gene>
    <name evidence="5" type="ORF">BD324DRAFT_633847</name>
</gene>
<dbReference type="GeneID" id="33558477"/>
<keyword evidence="1" id="KW-0813">Transport</keyword>
<dbReference type="RefSeq" id="XP_021869300.1">
    <property type="nucleotide sequence ID" value="XM_022016668.1"/>
</dbReference>
<dbReference type="Pfam" id="PF04421">
    <property type="entry name" value="Mss4"/>
    <property type="match status" value="1"/>
</dbReference>
<dbReference type="GO" id="GO:0015031">
    <property type="term" value="P:protein transport"/>
    <property type="evidence" value="ECO:0007669"/>
    <property type="project" value="UniProtKB-KW"/>
</dbReference>
<dbReference type="GO" id="GO:0005085">
    <property type="term" value="F:guanyl-nucleotide exchange factor activity"/>
    <property type="evidence" value="ECO:0007669"/>
    <property type="project" value="UniProtKB-KW"/>
</dbReference>
<evidence type="ECO:0000313" key="5">
    <source>
        <dbReference type="EMBL" id="ORX35084.1"/>
    </source>
</evidence>
<dbReference type="PROSITE" id="PS51796">
    <property type="entry name" value="MSS4"/>
    <property type="match status" value="1"/>
</dbReference>
<dbReference type="GO" id="GO:0006892">
    <property type="term" value="P:post-Golgi vesicle-mediated transport"/>
    <property type="evidence" value="ECO:0007669"/>
    <property type="project" value="TreeGrafter"/>
</dbReference>
<reference evidence="5 6" key="1">
    <citation type="submission" date="2017-03" db="EMBL/GenBank/DDBJ databases">
        <title>Widespread Adenine N6-methylation of Active Genes in Fungi.</title>
        <authorList>
            <consortium name="DOE Joint Genome Institute"/>
            <person name="Mondo S.J."/>
            <person name="Dannebaum R.O."/>
            <person name="Kuo R.C."/>
            <person name="Louie K.B."/>
            <person name="Bewick A.J."/>
            <person name="Labutti K."/>
            <person name="Haridas S."/>
            <person name="Kuo A."/>
            <person name="Salamov A."/>
            <person name="Ahrendt S.R."/>
            <person name="Lau R."/>
            <person name="Bowen B.P."/>
            <person name="Lipzen A."/>
            <person name="Sullivan W."/>
            <person name="Andreopoulos W.B."/>
            <person name="Clum A."/>
            <person name="Lindquist E."/>
            <person name="Daum C."/>
            <person name="Northen T.R."/>
            <person name="Ramamoorthy G."/>
            <person name="Schmitz R.J."/>
            <person name="Gryganskyi A."/>
            <person name="Culley D."/>
            <person name="Magnuson J."/>
            <person name="James T.Y."/>
            <person name="O'Malley M.A."/>
            <person name="Stajich J.E."/>
            <person name="Spatafora J.W."/>
            <person name="Visel A."/>
            <person name="Grigoriev I.V."/>
        </authorList>
    </citation>
    <scope>NUCLEOTIDE SEQUENCE [LARGE SCALE GENOMIC DNA]</scope>
    <source>
        <strain evidence="5 6">NRRL Y-17943</strain>
    </source>
</reference>
<dbReference type="Proteomes" id="UP000193218">
    <property type="component" value="Unassembled WGS sequence"/>
</dbReference>
<dbReference type="Gene3D" id="2.170.150.10">
    <property type="entry name" value="Metal Binding Protein, Guanine Nucleotide Exchange Factor, Chain A"/>
    <property type="match status" value="1"/>
</dbReference>
<organism evidence="5 6">
    <name type="scientific">Kockovaella imperatae</name>
    <dbReference type="NCBI Taxonomy" id="4999"/>
    <lineage>
        <taxon>Eukaryota</taxon>
        <taxon>Fungi</taxon>
        <taxon>Dikarya</taxon>
        <taxon>Basidiomycota</taxon>
        <taxon>Agaricomycotina</taxon>
        <taxon>Tremellomycetes</taxon>
        <taxon>Tremellales</taxon>
        <taxon>Cuniculitremaceae</taxon>
        <taxon>Kockovaella</taxon>
    </lineage>
</organism>
<dbReference type="GO" id="GO:0008270">
    <property type="term" value="F:zinc ion binding"/>
    <property type="evidence" value="ECO:0007669"/>
    <property type="project" value="TreeGrafter"/>
</dbReference>
<dbReference type="EMBL" id="NBSH01000012">
    <property type="protein sequence ID" value="ORX35084.1"/>
    <property type="molecule type" value="Genomic_DNA"/>
</dbReference>
<dbReference type="InterPro" id="IPR011323">
    <property type="entry name" value="Mss4/transl-control_tumour"/>
</dbReference>
<evidence type="ECO:0000256" key="3">
    <source>
        <dbReference type="ARBA" id="ARBA00022927"/>
    </source>
</evidence>
<keyword evidence="2" id="KW-0344">Guanine-nucleotide releasing factor</keyword>
<evidence type="ECO:0000256" key="2">
    <source>
        <dbReference type="ARBA" id="ARBA00022658"/>
    </source>
</evidence>
<keyword evidence="6" id="KW-1185">Reference proteome</keyword>
<dbReference type="InterPro" id="IPR007515">
    <property type="entry name" value="Mss4"/>
</dbReference>
<sequence>MSQPSQADIFAALQAQSSSSRKRPPTQLISDLPEGEDAKASLTNGQGTNVTKIHCFRQGCGCVILAPGVGQWISADSNLIPSEDGSPFPGSNASPDNQSAYWHITGSPMSFDNIGFSKPSELKSLSLNAPGNASGKKVKWLSCADCDLGPVGWSFEGGTEAWLAVERVRYGVKP</sequence>
<name>A0A1Y1UC22_9TREE</name>
<dbReference type="STRING" id="4999.A0A1Y1UC22"/>
<evidence type="ECO:0000313" key="6">
    <source>
        <dbReference type="Proteomes" id="UP000193218"/>
    </source>
</evidence>
<accession>A0A1Y1UC22</accession>
<evidence type="ECO:0000256" key="1">
    <source>
        <dbReference type="ARBA" id="ARBA00022448"/>
    </source>
</evidence>
<dbReference type="PANTHER" id="PTHR13276">
    <property type="entry name" value="GUANINE NUCLEOTIDE EXCHANGE FACTOR MSS4"/>
    <property type="match status" value="1"/>
</dbReference>
<dbReference type="InParanoid" id="A0A1Y1UC22"/>
<dbReference type="SUPFAM" id="SSF51316">
    <property type="entry name" value="Mss4-like"/>
    <property type="match status" value="1"/>
</dbReference>
<dbReference type="AlphaFoldDB" id="A0A1Y1UC22"/>
<dbReference type="GO" id="GO:0005829">
    <property type="term" value="C:cytosol"/>
    <property type="evidence" value="ECO:0007669"/>
    <property type="project" value="TreeGrafter"/>
</dbReference>
<dbReference type="OrthoDB" id="30840at2759"/>
<keyword evidence="3" id="KW-0653">Protein transport</keyword>
<comment type="caution">
    <text evidence="5">The sequence shown here is derived from an EMBL/GenBank/DDBJ whole genome shotgun (WGS) entry which is preliminary data.</text>
</comment>
<dbReference type="InterPro" id="IPR011057">
    <property type="entry name" value="Mss4-like_sf"/>
</dbReference>
<protein>
    <submittedName>
        <fullName evidence="5">Mss4-like protein</fullName>
    </submittedName>
</protein>
<evidence type="ECO:0000256" key="4">
    <source>
        <dbReference type="SAM" id="MobiDB-lite"/>
    </source>
</evidence>
<feature type="region of interest" description="Disordered" evidence="4">
    <location>
        <begin position="1"/>
        <end position="44"/>
    </location>
</feature>
<dbReference type="PANTHER" id="PTHR13276:SF0">
    <property type="entry name" value="GUANINE NUCLEOTIDE EXCHANGE FACTOR MSS4"/>
    <property type="match status" value="1"/>
</dbReference>
<dbReference type="GO" id="GO:0016020">
    <property type="term" value="C:membrane"/>
    <property type="evidence" value="ECO:0007669"/>
    <property type="project" value="TreeGrafter"/>
</dbReference>
<proteinExistence type="predicted"/>
<dbReference type="GO" id="GO:0007264">
    <property type="term" value="P:small GTPase-mediated signal transduction"/>
    <property type="evidence" value="ECO:0007669"/>
    <property type="project" value="InterPro"/>
</dbReference>